<evidence type="ECO:0000313" key="3">
    <source>
        <dbReference type="EnsemblPlants" id="AUR62041120-RA:cds"/>
    </source>
</evidence>
<dbReference type="Pfam" id="PF17919">
    <property type="entry name" value="RT_RNaseH_2"/>
    <property type="match status" value="1"/>
</dbReference>
<dbReference type="PANTHER" id="PTHR37984:SF5">
    <property type="entry name" value="PROTEIN NYNRIN-LIKE"/>
    <property type="match status" value="1"/>
</dbReference>
<dbReference type="EnsemblPlants" id="AUR62041120-RA">
    <property type="protein sequence ID" value="AUR62041120-RA:cds"/>
    <property type="gene ID" value="AUR62041120"/>
</dbReference>
<organism evidence="3 4">
    <name type="scientific">Chenopodium quinoa</name>
    <name type="common">Quinoa</name>
    <dbReference type="NCBI Taxonomy" id="63459"/>
    <lineage>
        <taxon>Eukaryota</taxon>
        <taxon>Viridiplantae</taxon>
        <taxon>Streptophyta</taxon>
        <taxon>Embryophyta</taxon>
        <taxon>Tracheophyta</taxon>
        <taxon>Spermatophyta</taxon>
        <taxon>Magnoliopsida</taxon>
        <taxon>eudicotyledons</taxon>
        <taxon>Gunneridae</taxon>
        <taxon>Pentapetalae</taxon>
        <taxon>Caryophyllales</taxon>
        <taxon>Chenopodiaceae</taxon>
        <taxon>Chenopodioideae</taxon>
        <taxon>Atripliceae</taxon>
        <taxon>Chenopodium</taxon>
    </lineage>
</organism>
<keyword evidence="4" id="KW-1185">Reference proteome</keyword>
<keyword evidence="1" id="KW-0511">Multifunctional enzyme</keyword>
<dbReference type="OMA" id="HYELIEI"/>
<dbReference type="InterPro" id="IPR050951">
    <property type="entry name" value="Retrovirus_Pol_polyprotein"/>
</dbReference>
<evidence type="ECO:0000259" key="2">
    <source>
        <dbReference type="Pfam" id="PF17919"/>
    </source>
</evidence>
<protein>
    <recommendedName>
        <fullName evidence="2">Reverse transcriptase/retrotransposon-derived protein RNase H-like domain-containing protein</fullName>
    </recommendedName>
</protein>
<feature type="domain" description="Reverse transcriptase/retrotransposon-derived protein RNase H-like" evidence="2">
    <location>
        <begin position="6"/>
        <end position="75"/>
    </location>
</feature>
<dbReference type="InterPro" id="IPR043502">
    <property type="entry name" value="DNA/RNA_pol_sf"/>
</dbReference>
<dbReference type="AlphaFoldDB" id="A0A803N657"/>
<sequence>MDSFLWNEEAEAAFTALKTTVTSPPVIALPDFSKPFTLETYASRRGIGVVLLQDENPISFLSKALSEKNYQQSLKYLLEHKLGTPFQQKWLSKLAGLDYSVEYKAGAKNKVADALSRRNTGHLSTLLVSESTSELWHQIKQTWDSDPTLQKIILELQQNFDSHRHFSWEQQCLRRKGKLVIGVDEDVRRKILLWLHDSPQGGHSGVEAPY</sequence>
<reference evidence="3" key="1">
    <citation type="journal article" date="2017" name="Nature">
        <title>The genome of Chenopodium quinoa.</title>
        <authorList>
            <person name="Jarvis D.E."/>
            <person name="Ho Y.S."/>
            <person name="Lightfoot D.J."/>
            <person name="Schmoeckel S.M."/>
            <person name="Li B."/>
            <person name="Borm T.J.A."/>
            <person name="Ohyanagi H."/>
            <person name="Mineta K."/>
            <person name="Michell C.T."/>
            <person name="Saber N."/>
            <person name="Kharbatia N.M."/>
            <person name="Rupper R.R."/>
            <person name="Sharp A.R."/>
            <person name="Dally N."/>
            <person name="Boughton B.A."/>
            <person name="Woo Y.H."/>
            <person name="Gao G."/>
            <person name="Schijlen E.G.W.M."/>
            <person name="Guo X."/>
            <person name="Momin A.A."/>
            <person name="Negrao S."/>
            <person name="Al-Babili S."/>
            <person name="Gehring C."/>
            <person name="Roessner U."/>
            <person name="Jung C."/>
            <person name="Murphy K."/>
            <person name="Arold S.T."/>
            <person name="Gojobori T."/>
            <person name="van der Linden C.G."/>
            <person name="van Loo E.N."/>
            <person name="Jellen E.N."/>
            <person name="Maughan P.J."/>
            <person name="Tester M."/>
        </authorList>
    </citation>
    <scope>NUCLEOTIDE SEQUENCE [LARGE SCALE GENOMIC DNA]</scope>
    <source>
        <strain evidence="3">cv. PI 614886</strain>
    </source>
</reference>
<evidence type="ECO:0000256" key="1">
    <source>
        <dbReference type="ARBA" id="ARBA00023268"/>
    </source>
</evidence>
<dbReference type="InterPro" id="IPR041577">
    <property type="entry name" value="RT_RNaseH_2"/>
</dbReference>
<dbReference type="GO" id="GO:0003824">
    <property type="term" value="F:catalytic activity"/>
    <property type="evidence" value="ECO:0007669"/>
    <property type="project" value="UniProtKB-KW"/>
</dbReference>
<dbReference type="Gramene" id="AUR62041120-RA">
    <property type="protein sequence ID" value="AUR62041120-RA:cds"/>
    <property type="gene ID" value="AUR62041120"/>
</dbReference>
<dbReference type="PANTHER" id="PTHR37984">
    <property type="entry name" value="PROTEIN CBG26694"/>
    <property type="match status" value="1"/>
</dbReference>
<dbReference type="Proteomes" id="UP000596660">
    <property type="component" value="Unplaced"/>
</dbReference>
<dbReference type="SUPFAM" id="SSF56672">
    <property type="entry name" value="DNA/RNA polymerases"/>
    <property type="match status" value="1"/>
</dbReference>
<evidence type="ECO:0000313" key="4">
    <source>
        <dbReference type="Proteomes" id="UP000596660"/>
    </source>
</evidence>
<name>A0A803N657_CHEQI</name>
<accession>A0A803N657</accession>
<reference evidence="3" key="2">
    <citation type="submission" date="2021-03" db="UniProtKB">
        <authorList>
            <consortium name="EnsemblPlants"/>
        </authorList>
    </citation>
    <scope>IDENTIFICATION</scope>
</reference>
<proteinExistence type="predicted"/>